<dbReference type="EMBL" id="CAJVQC010115680">
    <property type="protein sequence ID" value="CAG8836773.1"/>
    <property type="molecule type" value="Genomic_DNA"/>
</dbReference>
<proteinExistence type="predicted"/>
<reference evidence="1" key="1">
    <citation type="submission" date="2021-06" db="EMBL/GenBank/DDBJ databases">
        <authorList>
            <person name="Kallberg Y."/>
            <person name="Tangrot J."/>
            <person name="Rosling A."/>
        </authorList>
    </citation>
    <scope>NUCLEOTIDE SEQUENCE</scope>
    <source>
        <strain evidence="1">MA461A</strain>
    </source>
</reference>
<dbReference type="Proteomes" id="UP000789920">
    <property type="component" value="Unassembled WGS sequence"/>
</dbReference>
<accession>A0ACA9SFB7</accession>
<name>A0ACA9SFB7_9GLOM</name>
<organism evidence="1 2">
    <name type="scientific">Racocetra persica</name>
    <dbReference type="NCBI Taxonomy" id="160502"/>
    <lineage>
        <taxon>Eukaryota</taxon>
        <taxon>Fungi</taxon>
        <taxon>Fungi incertae sedis</taxon>
        <taxon>Mucoromycota</taxon>
        <taxon>Glomeromycotina</taxon>
        <taxon>Glomeromycetes</taxon>
        <taxon>Diversisporales</taxon>
        <taxon>Gigasporaceae</taxon>
        <taxon>Racocetra</taxon>
    </lineage>
</organism>
<keyword evidence="2" id="KW-1185">Reference proteome</keyword>
<evidence type="ECO:0000313" key="1">
    <source>
        <dbReference type="EMBL" id="CAG8836773.1"/>
    </source>
</evidence>
<evidence type="ECO:0000313" key="2">
    <source>
        <dbReference type="Proteomes" id="UP000789920"/>
    </source>
</evidence>
<feature type="non-terminal residue" evidence="1">
    <location>
        <position position="1"/>
    </location>
</feature>
<gene>
    <name evidence="1" type="ORF">RPERSI_LOCUS30054</name>
</gene>
<protein>
    <submittedName>
        <fullName evidence="1">14289_t:CDS:1</fullName>
    </submittedName>
</protein>
<sequence>NKIGGDKIYCSRDCAIDCMKIKYELPKEFKELYMDLEIPKTPPSSNPNTPASNPYKRDGIPNNNQSPEMLSSDRIKRLEKDIENYKAKKQEAPESDKPGVQDLINELEKQLKLEKMKAFFAQRDGTETIIKKSRITGQTTTVKKSNPLSELLA</sequence>
<comment type="caution">
    <text evidence="1">The sequence shown here is derived from an EMBL/GenBank/DDBJ whole genome shotgun (WGS) entry which is preliminary data.</text>
</comment>